<evidence type="ECO:0000256" key="3">
    <source>
        <dbReference type="ARBA" id="ARBA00023027"/>
    </source>
</evidence>
<keyword evidence="2 5" id="KW-0560">Oxidoreductase</keyword>
<evidence type="ECO:0000256" key="1">
    <source>
        <dbReference type="ARBA" id="ARBA00006484"/>
    </source>
</evidence>
<dbReference type="PRINTS" id="PR00081">
    <property type="entry name" value="GDHRDH"/>
</dbReference>
<dbReference type="InterPro" id="IPR023985">
    <property type="entry name" value="SDR_subfam_1"/>
</dbReference>
<dbReference type="InterPro" id="IPR020904">
    <property type="entry name" value="Sc_DH/Rdtase_CS"/>
</dbReference>
<dbReference type="RefSeq" id="WP_166398158.1">
    <property type="nucleotide sequence ID" value="NZ_CP045121.1"/>
</dbReference>
<dbReference type="Pfam" id="PF00106">
    <property type="entry name" value="adh_short"/>
    <property type="match status" value="1"/>
</dbReference>
<evidence type="ECO:0000256" key="4">
    <source>
        <dbReference type="RuleBase" id="RU000363"/>
    </source>
</evidence>
<proteinExistence type="inferred from homology"/>
<gene>
    <name evidence="5" type="ORF">GBA65_20440</name>
</gene>
<evidence type="ECO:0000313" key="6">
    <source>
        <dbReference type="Proteomes" id="UP000502706"/>
    </source>
</evidence>
<dbReference type="NCBIfam" id="TIGR03971">
    <property type="entry name" value="SDR_subfam_1"/>
    <property type="match status" value="1"/>
</dbReference>
<dbReference type="AlphaFoldDB" id="A0A6G8Q1Z1"/>
<keyword evidence="6" id="KW-1185">Reference proteome</keyword>
<reference evidence="5 6" key="1">
    <citation type="submission" date="2019-10" db="EMBL/GenBank/DDBJ databases">
        <title>Rubrobacter sp nov SCSIO 52915 isolated from a deep-sea sediment in the South China Sea.</title>
        <authorList>
            <person name="Chen R.W."/>
        </authorList>
    </citation>
    <scope>NUCLEOTIDE SEQUENCE [LARGE SCALE GENOMIC DNA]</scope>
    <source>
        <strain evidence="5 6">SCSIO 52915</strain>
    </source>
</reference>
<dbReference type="GO" id="GO:0016491">
    <property type="term" value="F:oxidoreductase activity"/>
    <property type="evidence" value="ECO:0007669"/>
    <property type="project" value="UniProtKB-KW"/>
</dbReference>
<dbReference type="PANTHER" id="PTHR43180">
    <property type="entry name" value="3-OXOACYL-(ACYL-CARRIER-PROTEIN) REDUCTASE (AFU_ORTHOLOGUE AFUA_6G11210)"/>
    <property type="match status" value="1"/>
</dbReference>
<organism evidence="5 6">
    <name type="scientific">Rubrobacter marinus</name>
    <dbReference type="NCBI Taxonomy" id="2653852"/>
    <lineage>
        <taxon>Bacteria</taxon>
        <taxon>Bacillati</taxon>
        <taxon>Actinomycetota</taxon>
        <taxon>Rubrobacteria</taxon>
        <taxon>Rubrobacterales</taxon>
        <taxon>Rubrobacteraceae</taxon>
        <taxon>Rubrobacter</taxon>
    </lineage>
</organism>
<dbReference type="KEGG" id="rmar:GBA65_20440"/>
<dbReference type="EC" id="1.1.99.-" evidence="5"/>
<dbReference type="NCBIfam" id="NF009467">
    <property type="entry name" value="PRK12826.1-3"/>
    <property type="match status" value="1"/>
</dbReference>
<dbReference type="Gene3D" id="3.40.50.720">
    <property type="entry name" value="NAD(P)-binding Rossmann-like Domain"/>
    <property type="match status" value="1"/>
</dbReference>
<accession>A0A6G8Q1Z1</accession>
<protein>
    <submittedName>
        <fullName evidence="5">Mycofactocin-coupled SDR family oxidoreductase</fullName>
        <ecNumber evidence="5">1.1.99.-</ecNumber>
    </submittedName>
</protein>
<dbReference type="FunFam" id="3.40.50.720:FF:000084">
    <property type="entry name" value="Short-chain dehydrogenase reductase"/>
    <property type="match status" value="1"/>
</dbReference>
<evidence type="ECO:0000256" key="2">
    <source>
        <dbReference type="ARBA" id="ARBA00023002"/>
    </source>
</evidence>
<dbReference type="InterPro" id="IPR002347">
    <property type="entry name" value="SDR_fam"/>
</dbReference>
<sequence length="275" mass="29028">MGKLDGKVALITGGARGQGRSHALTFAREGARVVVCDVPQALPTVPYPLANAGDLAETARMVEDLGGSCLTVEADVRDGAGMRGVVHRAVSEFGSVDIVLANAGIESFAEARELTEDQWDEMIAVNLTGAWKSCKAAIPHMIERRAGVIVITSSIAGLKGLANQAHYCAAKHGVVGLMRALAIELAPHGIRVNTVHPSSVDTPIIKNQAMYTLFSGGKPDATLEEVTPAFRSLNLMDTPWMEPQDISNAVLWLASDDARYVTGATLTVDAGLMAK</sequence>
<dbReference type="CDD" id="cd05233">
    <property type="entry name" value="SDR_c"/>
    <property type="match status" value="1"/>
</dbReference>
<name>A0A6G8Q1Z1_9ACTN</name>
<dbReference type="PANTHER" id="PTHR43180:SF33">
    <property type="entry name" value="15-HYDROXYPROSTAGLANDIN DEHYDROGENASE [NAD(+)]-LIKE"/>
    <property type="match status" value="1"/>
</dbReference>
<dbReference type="EMBL" id="CP045121">
    <property type="protein sequence ID" value="QIN80492.1"/>
    <property type="molecule type" value="Genomic_DNA"/>
</dbReference>
<dbReference type="PROSITE" id="PS00061">
    <property type="entry name" value="ADH_SHORT"/>
    <property type="match status" value="1"/>
</dbReference>
<comment type="similarity">
    <text evidence="1 4">Belongs to the short-chain dehydrogenases/reductases (SDR) family.</text>
</comment>
<keyword evidence="3" id="KW-0520">NAD</keyword>
<dbReference type="PRINTS" id="PR00080">
    <property type="entry name" value="SDRFAMILY"/>
</dbReference>
<evidence type="ECO:0000313" key="5">
    <source>
        <dbReference type="EMBL" id="QIN80492.1"/>
    </source>
</evidence>
<dbReference type="Proteomes" id="UP000502706">
    <property type="component" value="Chromosome"/>
</dbReference>
<dbReference type="InterPro" id="IPR036291">
    <property type="entry name" value="NAD(P)-bd_dom_sf"/>
</dbReference>
<dbReference type="SUPFAM" id="SSF51735">
    <property type="entry name" value="NAD(P)-binding Rossmann-fold domains"/>
    <property type="match status" value="1"/>
</dbReference>